<feature type="compositionally biased region" description="Low complexity" evidence="2">
    <location>
        <begin position="57"/>
        <end position="76"/>
    </location>
</feature>
<name>A0ABQ8G595_9PEZI</name>
<dbReference type="Proteomes" id="UP000774617">
    <property type="component" value="Unassembled WGS sequence"/>
</dbReference>
<dbReference type="SUPFAM" id="SSF57701">
    <property type="entry name" value="Zn2/Cys6 DNA-binding domain"/>
    <property type="match status" value="1"/>
</dbReference>
<organism evidence="4 5">
    <name type="scientific">Macrophomina phaseolina</name>
    <dbReference type="NCBI Taxonomy" id="35725"/>
    <lineage>
        <taxon>Eukaryota</taxon>
        <taxon>Fungi</taxon>
        <taxon>Dikarya</taxon>
        <taxon>Ascomycota</taxon>
        <taxon>Pezizomycotina</taxon>
        <taxon>Dothideomycetes</taxon>
        <taxon>Dothideomycetes incertae sedis</taxon>
        <taxon>Botryosphaeriales</taxon>
        <taxon>Botryosphaeriaceae</taxon>
        <taxon>Macrophomina</taxon>
    </lineage>
</organism>
<evidence type="ECO:0000313" key="4">
    <source>
        <dbReference type="EMBL" id="KAH7045243.1"/>
    </source>
</evidence>
<dbReference type="InterPro" id="IPR053157">
    <property type="entry name" value="Sterol_Uptake_Regulator"/>
</dbReference>
<evidence type="ECO:0000259" key="3">
    <source>
        <dbReference type="PROSITE" id="PS50048"/>
    </source>
</evidence>
<dbReference type="Pfam" id="PF00172">
    <property type="entry name" value="Zn_clus"/>
    <property type="match status" value="1"/>
</dbReference>
<dbReference type="InterPro" id="IPR036864">
    <property type="entry name" value="Zn2-C6_fun-type_DNA-bd_sf"/>
</dbReference>
<gene>
    <name evidence="4" type="ORF">B0J12DRAFT_153624</name>
</gene>
<keyword evidence="5" id="KW-1185">Reference proteome</keyword>
<evidence type="ECO:0000313" key="5">
    <source>
        <dbReference type="Proteomes" id="UP000774617"/>
    </source>
</evidence>
<evidence type="ECO:0000256" key="2">
    <source>
        <dbReference type="SAM" id="MobiDB-lite"/>
    </source>
</evidence>
<dbReference type="PROSITE" id="PS00463">
    <property type="entry name" value="ZN2_CY6_FUNGAL_1"/>
    <property type="match status" value="1"/>
</dbReference>
<comment type="caution">
    <text evidence="4">The sequence shown here is derived from an EMBL/GenBank/DDBJ whole genome shotgun (WGS) entry which is preliminary data.</text>
</comment>
<protein>
    <recommendedName>
        <fullName evidence="3">Zn(2)-C6 fungal-type domain-containing protein</fullName>
    </recommendedName>
</protein>
<dbReference type="InterPro" id="IPR001138">
    <property type="entry name" value="Zn2Cys6_DnaBD"/>
</dbReference>
<dbReference type="EMBL" id="JAGTJR010000019">
    <property type="protein sequence ID" value="KAH7045243.1"/>
    <property type="molecule type" value="Genomic_DNA"/>
</dbReference>
<accession>A0ABQ8G595</accession>
<proteinExistence type="predicted"/>
<keyword evidence="1" id="KW-0539">Nucleus</keyword>
<dbReference type="PROSITE" id="PS50048">
    <property type="entry name" value="ZN2_CY6_FUNGAL_2"/>
    <property type="match status" value="1"/>
</dbReference>
<reference evidence="4 5" key="1">
    <citation type="journal article" date="2021" name="Nat. Commun.">
        <title>Genetic determinants of endophytism in the Arabidopsis root mycobiome.</title>
        <authorList>
            <person name="Mesny F."/>
            <person name="Miyauchi S."/>
            <person name="Thiergart T."/>
            <person name="Pickel B."/>
            <person name="Atanasova L."/>
            <person name="Karlsson M."/>
            <person name="Huettel B."/>
            <person name="Barry K.W."/>
            <person name="Haridas S."/>
            <person name="Chen C."/>
            <person name="Bauer D."/>
            <person name="Andreopoulos W."/>
            <person name="Pangilinan J."/>
            <person name="LaButti K."/>
            <person name="Riley R."/>
            <person name="Lipzen A."/>
            <person name="Clum A."/>
            <person name="Drula E."/>
            <person name="Henrissat B."/>
            <person name="Kohler A."/>
            <person name="Grigoriev I.V."/>
            <person name="Martin F.M."/>
            <person name="Hacquard S."/>
        </authorList>
    </citation>
    <scope>NUCLEOTIDE SEQUENCE [LARGE SCALE GENOMIC DNA]</scope>
    <source>
        <strain evidence="4 5">MPI-SDFR-AT-0080</strain>
    </source>
</reference>
<dbReference type="PANTHER" id="PTHR47784">
    <property type="entry name" value="STEROL UPTAKE CONTROL PROTEIN 2"/>
    <property type="match status" value="1"/>
</dbReference>
<feature type="region of interest" description="Disordered" evidence="2">
    <location>
        <begin position="51"/>
        <end position="121"/>
    </location>
</feature>
<evidence type="ECO:0000256" key="1">
    <source>
        <dbReference type="ARBA" id="ARBA00023242"/>
    </source>
</evidence>
<dbReference type="CDD" id="cd00067">
    <property type="entry name" value="GAL4"/>
    <property type="match status" value="1"/>
</dbReference>
<feature type="compositionally biased region" description="Polar residues" evidence="2">
    <location>
        <begin position="77"/>
        <end position="89"/>
    </location>
</feature>
<sequence length="425" mass="46707">MARKAHNKSRRGCVTCKRRHIKCDEQHPICTNCRISQRDCLYQEQQRRHLRSQPCTSSASASPATSGSAAGLASTPQDSMPETTASSPAARTVPLDHRYDGSRNQSDPLGVPLPESDHVSPHAPAINMRHMQYLSHFILVTYNSAGLGLPSTGERRAIHSTVAAALRSPHLLHAMLALAAIHLRHRTDAAALHARALELFNATPQSLDAAPDSAAPTFLFASFIGIYMLADVSLSWREDEAALLDRFIEYVDVHRGARAVISVAWSSIAQSDLIPSIAPFVEDILRFEQAPNAGDGECAQLHALVRDLEAAGTSADTLDAYKGAVKYLQWGFDLEARLRRSQHAPSTGAIFTWPIMLSVNFIKLLQQRRPESLVILAHYGALLHRHRELWMVGDIGARVVCAITALLGRYWQPWLERPNAIVIGG</sequence>
<feature type="domain" description="Zn(2)-C6 fungal-type" evidence="3">
    <location>
        <begin position="12"/>
        <end position="42"/>
    </location>
</feature>
<dbReference type="SMART" id="SM00066">
    <property type="entry name" value="GAL4"/>
    <property type="match status" value="1"/>
</dbReference>
<dbReference type="PANTHER" id="PTHR47784:SF4">
    <property type="entry name" value="ZN(II)2CYS6 TRANSCRIPTION FACTOR (EUROFUNG)"/>
    <property type="match status" value="1"/>
</dbReference>
<dbReference type="Gene3D" id="4.10.240.10">
    <property type="entry name" value="Zn(2)-C6 fungal-type DNA-binding domain"/>
    <property type="match status" value="1"/>
</dbReference>